<evidence type="ECO:0000256" key="4">
    <source>
        <dbReference type="ARBA" id="ARBA00022737"/>
    </source>
</evidence>
<evidence type="ECO:0000256" key="5">
    <source>
        <dbReference type="ARBA" id="ARBA00022771"/>
    </source>
</evidence>
<dbReference type="PANTHER" id="PTHR12360:SF12">
    <property type="entry name" value="TRANSCRIPTIONAL REPRESSOR NF-X1"/>
    <property type="match status" value="1"/>
</dbReference>
<evidence type="ECO:0000256" key="3">
    <source>
        <dbReference type="ARBA" id="ARBA00022723"/>
    </source>
</evidence>
<evidence type="ECO:0000313" key="15">
    <source>
        <dbReference type="EMBL" id="CCE62793.1"/>
    </source>
</evidence>
<keyword evidence="4" id="KW-0677">Repeat</keyword>
<dbReference type="SUPFAM" id="SSF57850">
    <property type="entry name" value="RING/U-box"/>
    <property type="match status" value="1"/>
</dbReference>
<dbReference type="eggNOG" id="KOG1952">
    <property type="taxonomic scope" value="Eukaryota"/>
</dbReference>
<dbReference type="InterPro" id="IPR001374">
    <property type="entry name" value="R3H_dom"/>
</dbReference>
<dbReference type="PANTHER" id="PTHR12360">
    <property type="entry name" value="NUCLEAR TRANSCRIPTION FACTOR, X-BOX BINDING 1 NFX1"/>
    <property type="match status" value="1"/>
</dbReference>
<keyword evidence="8" id="KW-0804">Transcription</keyword>
<dbReference type="GO" id="GO:0000977">
    <property type="term" value="F:RNA polymerase II transcription regulatory region sequence-specific DNA binding"/>
    <property type="evidence" value="ECO:0007669"/>
    <property type="project" value="TreeGrafter"/>
</dbReference>
<dbReference type="SMART" id="SM00438">
    <property type="entry name" value="ZnF_NFX"/>
    <property type="match status" value="7"/>
</dbReference>
<dbReference type="Pfam" id="PF01424">
    <property type="entry name" value="R3H"/>
    <property type="match status" value="1"/>
</dbReference>
<dbReference type="GeneID" id="11530987"/>
<sequence length="962" mass="108795">MSDREITSQIETAAGNTESSSDEESYSKGSNESNFDSSEDEDDGLVYYEQTIRDISKGDRYTCMICTIEMDYTCKMYACQSCYRVFDYECIQEWAEKSASKTIDKVWKCPNCSHSSKQIPLRNRPTCWCGKVINPDPNELSPNSCGQTCNKKTCVHGCKNFCHLGPHGECSVITTLKCKCGRNEKDIFCHQLKKSNKNNVYQCNEVCQLPLACGVHKCKRVCHSGLCGACPEILSSEQIQSVESNENRKFKCYCGENSKNEIMCKKLAITGTFSKNSEGDKWIGTFACKTRRIVFYACNEHSFIEPCQAQLSISGKKICPYTPKLLNSCPCGKTSLKQLAQKRKKCTDPIPTCENRCGKALKCGKHTCPYICHNGSCMDPCIQLEVTNCSCLQKHFLVPCNFEQTPKCTFKCESLMSCRRHRCPKKCCTGKPEADKRKKMLLTREELNDESLVEAVHICLKECNLKLSCGIHDCTRKCHPGRCPSCLISDSNDLVCPCGKTVIEAPVRCGSKLPPCPFECIKVIERSYPCGHKPPPHQCHPSTEPCPPCTAVVERPCKCGKHHAVKAVCFQEFGSCGEICNKELENCHHKCQYKCHEIGQCQKSCKQVCNKDRANCNHQCKSKCHGSSPCPDVPCNEVTKVSCKCGRKQEYRKCYATLDNSSASIELLPCDEDCEAHARHLQLRDAFGYDSSLDTSNKNIQDIQSLMEKVSTYEELRLPYPQSVISTYSKQIKWCSQIEDILRKFVLDKAKNNLHFKPMKPAQRHFVRELSTSFNLYSESQDPEPKRSVFVKRKVDTRIPNISLEEVLPLWTGFKKLEKERKIQHFESTSQRKYINYEPKEVIVKSSNDTNGFFIKKISPGITEEDLSEVFGKALKSTLIKNVCYKILPESSDAIIYPEQYNSITESVHQDLEVLVGHFDFIGKEALIFDSIMLCNVEGYINQISDCTDTDKEKDSTSTSNE</sequence>
<keyword evidence="7" id="KW-0805">Transcription regulation</keyword>
<dbReference type="STRING" id="1071381.G8BSH2"/>
<comment type="similarity">
    <text evidence="2">Belongs to the NFX1 family.</text>
</comment>
<organism evidence="15 16">
    <name type="scientific">Tetrapisispora phaffii (strain ATCC 24235 / CBS 4417 / NBRC 1672 / NRRL Y-8282 / UCD 70-5)</name>
    <name type="common">Yeast</name>
    <name type="synonym">Fabospora phaffii</name>
    <dbReference type="NCBI Taxonomy" id="1071381"/>
    <lineage>
        <taxon>Eukaryota</taxon>
        <taxon>Fungi</taxon>
        <taxon>Dikarya</taxon>
        <taxon>Ascomycota</taxon>
        <taxon>Saccharomycotina</taxon>
        <taxon>Saccharomycetes</taxon>
        <taxon>Saccharomycetales</taxon>
        <taxon>Saccharomycetaceae</taxon>
        <taxon>Tetrapisispora</taxon>
    </lineage>
</organism>
<keyword evidence="9" id="KW-0539">Nucleus</keyword>
<dbReference type="PROSITE" id="PS50016">
    <property type="entry name" value="ZF_PHD_2"/>
    <property type="match status" value="1"/>
</dbReference>
<dbReference type="HOGENOM" id="CLU_005714_2_2_1"/>
<evidence type="ECO:0000256" key="8">
    <source>
        <dbReference type="ARBA" id="ARBA00023163"/>
    </source>
</evidence>
<dbReference type="InterPro" id="IPR019787">
    <property type="entry name" value="Znf_PHD-finger"/>
</dbReference>
<dbReference type="Gene3D" id="3.30.1370.50">
    <property type="entry name" value="R3H-like domain"/>
    <property type="match status" value="1"/>
</dbReference>
<feature type="domain" description="R3H" evidence="14">
    <location>
        <begin position="732"/>
        <end position="795"/>
    </location>
</feature>
<dbReference type="GO" id="GO:0000122">
    <property type="term" value="P:negative regulation of transcription by RNA polymerase II"/>
    <property type="evidence" value="ECO:0007669"/>
    <property type="project" value="TreeGrafter"/>
</dbReference>
<dbReference type="SUPFAM" id="SSF82708">
    <property type="entry name" value="R3H domain"/>
    <property type="match status" value="1"/>
</dbReference>
<feature type="domain" description="RING-type" evidence="13">
    <location>
        <begin position="63"/>
        <end position="113"/>
    </location>
</feature>
<accession>G8BSH2</accession>
<evidence type="ECO:0000256" key="10">
    <source>
        <dbReference type="PROSITE-ProRule" id="PRU00175"/>
    </source>
</evidence>
<dbReference type="Pfam" id="PF01422">
    <property type="entry name" value="zf-NF-X1"/>
    <property type="match status" value="5"/>
</dbReference>
<evidence type="ECO:0008006" key="17">
    <source>
        <dbReference type="Google" id="ProtNLM"/>
    </source>
</evidence>
<evidence type="ECO:0000256" key="1">
    <source>
        <dbReference type="ARBA" id="ARBA00004123"/>
    </source>
</evidence>
<dbReference type="InterPro" id="IPR000967">
    <property type="entry name" value="Znf_NFX1"/>
</dbReference>
<dbReference type="Proteomes" id="UP000005666">
    <property type="component" value="Chromosome 4"/>
</dbReference>
<dbReference type="InterPro" id="IPR034077">
    <property type="entry name" value="R3H_FAP1"/>
</dbReference>
<dbReference type="RefSeq" id="XP_003685227.1">
    <property type="nucleotide sequence ID" value="XM_003685179.1"/>
</dbReference>
<name>G8BSH2_TETPH</name>
<dbReference type="KEGG" id="tpf:TPHA_0D01530"/>
<dbReference type="CDD" id="cd06008">
    <property type="entry name" value="NF-X1-zinc-finger"/>
    <property type="match status" value="3"/>
</dbReference>
<dbReference type="InterPro" id="IPR036867">
    <property type="entry name" value="R3H_dom_sf"/>
</dbReference>
<comment type="subcellular location">
    <subcellularLocation>
        <location evidence="1">Nucleus</location>
    </subcellularLocation>
</comment>
<keyword evidence="3" id="KW-0479">Metal-binding</keyword>
<dbReference type="PROSITE" id="PS51061">
    <property type="entry name" value="R3H"/>
    <property type="match status" value="1"/>
</dbReference>
<dbReference type="InterPro" id="IPR001841">
    <property type="entry name" value="Znf_RING"/>
</dbReference>
<dbReference type="SMART" id="SM00393">
    <property type="entry name" value="R3H"/>
    <property type="match status" value="1"/>
</dbReference>
<proteinExistence type="inferred from homology"/>
<dbReference type="GO" id="GO:0000981">
    <property type="term" value="F:DNA-binding transcription factor activity, RNA polymerase II-specific"/>
    <property type="evidence" value="ECO:0007669"/>
    <property type="project" value="TreeGrafter"/>
</dbReference>
<evidence type="ECO:0000256" key="9">
    <source>
        <dbReference type="ARBA" id="ARBA00023242"/>
    </source>
</evidence>
<dbReference type="InterPro" id="IPR034078">
    <property type="entry name" value="NFX1_fam"/>
</dbReference>
<dbReference type="GO" id="GO:0008270">
    <property type="term" value="F:zinc ion binding"/>
    <property type="evidence" value="ECO:0007669"/>
    <property type="project" value="UniProtKB-KW"/>
</dbReference>
<dbReference type="OMA" id="KCQSVCH"/>
<evidence type="ECO:0000259" key="13">
    <source>
        <dbReference type="PROSITE" id="PS50089"/>
    </source>
</evidence>
<dbReference type="EMBL" id="HE612859">
    <property type="protein sequence ID" value="CCE62793.1"/>
    <property type="molecule type" value="Genomic_DNA"/>
</dbReference>
<evidence type="ECO:0000259" key="12">
    <source>
        <dbReference type="PROSITE" id="PS50016"/>
    </source>
</evidence>
<feature type="compositionally biased region" description="Low complexity" evidence="11">
    <location>
        <begin position="27"/>
        <end position="36"/>
    </location>
</feature>
<dbReference type="GO" id="GO:0005634">
    <property type="term" value="C:nucleus"/>
    <property type="evidence" value="ECO:0007669"/>
    <property type="project" value="UniProtKB-SubCell"/>
</dbReference>
<gene>
    <name evidence="15" type="primary">TPHA0D01530</name>
    <name evidence="15" type="ordered locus">TPHA_0D01530</name>
</gene>
<feature type="domain" description="PHD-type" evidence="12">
    <location>
        <begin position="60"/>
        <end position="115"/>
    </location>
</feature>
<evidence type="ECO:0000256" key="7">
    <source>
        <dbReference type="ARBA" id="ARBA00023015"/>
    </source>
</evidence>
<dbReference type="OrthoDB" id="6512771at2759"/>
<evidence type="ECO:0000256" key="11">
    <source>
        <dbReference type="SAM" id="MobiDB-lite"/>
    </source>
</evidence>
<evidence type="ECO:0000259" key="14">
    <source>
        <dbReference type="PROSITE" id="PS51061"/>
    </source>
</evidence>
<feature type="compositionally biased region" description="Polar residues" evidence="11">
    <location>
        <begin position="7"/>
        <end position="17"/>
    </location>
</feature>
<protein>
    <recommendedName>
        <fullName evidence="17">R3H domain-containing protein</fullName>
    </recommendedName>
</protein>
<evidence type="ECO:0000313" key="16">
    <source>
        <dbReference type="Proteomes" id="UP000005666"/>
    </source>
</evidence>
<keyword evidence="16" id="KW-1185">Reference proteome</keyword>
<dbReference type="GO" id="GO:0070651">
    <property type="term" value="P:nonfunctional rRNA decay"/>
    <property type="evidence" value="ECO:0007669"/>
    <property type="project" value="EnsemblFungi"/>
</dbReference>
<keyword evidence="5 10" id="KW-0863">Zinc-finger</keyword>
<reference evidence="15 16" key="1">
    <citation type="journal article" date="2011" name="Proc. Natl. Acad. Sci. U.S.A.">
        <title>Evolutionary erosion of yeast sex chromosomes by mating-type switching accidents.</title>
        <authorList>
            <person name="Gordon J.L."/>
            <person name="Armisen D."/>
            <person name="Proux-Wera E."/>
            <person name="Oheigeartaigh S.S."/>
            <person name="Byrne K.P."/>
            <person name="Wolfe K.H."/>
        </authorList>
    </citation>
    <scope>NUCLEOTIDE SEQUENCE [LARGE SCALE GENOMIC DNA]</scope>
    <source>
        <strain evidence="16">ATCC 24235 / CBS 4417 / NBRC 1672 / NRRL Y-8282 / UCD 70-5</strain>
    </source>
</reference>
<evidence type="ECO:0000256" key="6">
    <source>
        <dbReference type="ARBA" id="ARBA00022833"/>
    </source>
</evidence>
<feature type="region of interest" description="Disordered" evidence="11">
    <location>
        <begin position="1"/>
        <end position="41"/>
    </location>
</feature>
<dbReference type="AlphaFoldDB" id="G8BSH2"/>
<dbReference type="PROSITE" id="PS50089">
    <property type="entry name" value="ZF_RING_2"/>
    <property type="match status" value="1"/>
</dbReference>
<dbReference type="GO" id="GO:0005737">
    <property type="term" value="C:cytoplasm"/>
    <property type="evidence" value="ECO:0007669"/>
    <property type="project" value="EnsemblFungi"/>
</dbReference>
<keyword evidence="6" id="KW-0862">Zinc</keyword>
<dbReference type="CDD" id="cd06006">
    <property type="entry name" value="R3H_unknown_2"/>
    <property type="match status" value="1"/>
</dbReference>
<evidence type="ECO:0000256" key="2">
    <source>
        <dbReference type="ARBA" id="ARBA00007269"/>
    </source>
</evidence>